<reference evidence="6" key="1">
    <citation type="submission" date="2024-06" db="EMBL/GenBank/DDBJ databases">
        <title>Draft Genome Sequence of Deinococcus sonorensis Type Strain KR-87, a Biofilm Producing Representative of the Genus Deinococcus.</title>
        <authorList>
            <person name="Boren L.S."/>
            <person name="Grosso R.A."/>
            <person name="Hugenberg-Cox A.N."/>
            <person name="Hill J.T.E."/>
            <person name="Albert C.M."/>
            <person name="Tuohy J.M."/>
        </authorList>
    </citation>
    <scope>NUCLEOTIDE SEQUENCE</scope>
    <source>
        <strain evidence="6">KR-87</strain>
        <plasmid evidence="6">pDson04</plasmid>
    </source>
</reference>
<feature type="chain" id="PRO_5043582817" evidence="4">
    <location>
        <begin position="23"/>
        <end position="317"/>
    </location>
</feature>
<dbReference type="PANTHER" id="PTHR46847:SF1">
    <property type="entry name" value="D-ALLOSE-BINDING PERIPLASMIC PROTEIN-RELATED"/>
    <property type="match status" value="1"/>
</dbReference>
<evidence type="ECO:0000256" key="4">
    <source>
        <dbReference type="SAM" id="SignalP"/>
    </source>
</evidence>
<evidence type="ECO:0000256" key="3">
    <source>
        <dbReference type="ARBA" id="ARBA00022729"/>
    </source>
</evidence>
<dbReference type="GO" id="GO:0030246">
    <property type="term" value="F:carbohydrate binding"/>
    <property type="evidence" value="ECO:0007669"/>
    <property type="project" value="UniProtKB-ARBA"/>
</dbReference>
<keyword evidence="6" id="KW-0614">Plasmid</keyword>
<dbReference type="InterPro" id="IPR025997">
    <property type="entry name" value="SBP_2_dom"/>
</dbReference>
<dbReference type="RefSeq" id="WP_350240930.1">
    <property type="nucleotide sequence ID" value="NZ_CP158296.1"/>
</dbReference>
<dbReference type="InterPro" id="IPR028082">
    <property type="entry name" value="Peripla_BP_I"/>
</dbReference>
<protein>
    <submittedName>
        <fullName evidence="6">ABC transporter substrate-binding protein</fullName>
    </submittedName>
</protein>
<dbReference type="PANTHER" id="PTHR46847">
    <property type="entry name" value="D-ALLOSE-BINDING PERIPLASMIC PROTEIN-RELATED"/>
    <property type="match status" value="1"/>
</dbReference>
<geneLocation type="plasmid" evidence="6">
    <name>pDson04</name>
</geneLocation>
<dbReference type="SUPFAM" id="SSF53822">
    <property type="entry name" value="Periplasmic binding protein-like I"/>
    <property type="match status" value="1"/>
</dbReference>
<dbReference type="EMBL" id="CP158296">
    <property type="protein sequence ID" value="XBV83439.1"/>
    <property type="molecule type" value="Genomic_DNA"/>
</dbReference>
<dbReference type="GO" id="GO:0030313">
    <property type="term" value="C:cell envelope"/>
    <property type="evidence" value="ECO:0007669"/>
    <property type="project" value="UniProtKB-SubCell"/>
</dbReference>
<evidence type="ECO:0000259" key="5">
    <source>
        <dbReference type="Pfam" id="PF13407"/>
    </source>
</evidence>
<dbReference type="KEGG" id="dsc:ABOD76_00255"/>
<organism evidence="6">
    <name type="scientific">Deinococcus sonorensis KR-87</name>
    <dbReference type="NCBI Taxonomy" id="694439"/>
    <lineage>
        <taxon>Bacteria</taxon>
        <taxon>Thermotogati</taxon>
        <taxon>Deinococcota</taxon>
        <taxon>Deinococci</taxon>
        <taxon>Deinococcales</taxon>
        <taxon>Deinococcaceae</taxon>
        <taxon>Deinococcus</taxon>
    </lineage>
</organism>
<sequence>MSQVLRKSVVLSFALLASAALAQTKQVIGVSIPSADHGWTAGIVYWANQTKAELEKMYPGLSVIVKTAKDSNEQANQIQDLYTVNKINALVILPQESAPLTKPVADLKKQGVFTLVVDRALTDPTAQSAYVAGDNPGLGRVSGEYVGKTLGGKGNVVVLRGIATVIDNQRVDAFENVIKTKYPNVKILDKQYANWNRDDGFRVMQDYLTRFPKIDAVWAQDDDIAVGVLKAIQQAGRTDIKFVLGGAGMKDMVKKVMDGDKLITADVTYPPTMIRDAMRLLAKARMTNTAMAKSTIIPSVLVTKANAAEYYFPKSPF</sequence>
<evidence type="ECO:0000313" key="6">
    <source>
        <dbReference type="EMBL" id="XBV83439.1"/>
    </source>
</evidence>
<comment type="similarity">
    <text evidence="2">Belongs to the bacterial solute-binding protein 2 family.</text>
</comment>
<name>A0AAU7U599_9DEIO</name>
<dbReference type="Pfam" id="PF13407">
    <property type="entry name" value="Peripla_BP_4"/>
    <property type="match status" value="1"/>
</dbReference>
<keyword evidence="3 4" id="KW-0732">Signal</keyword>
<accession>A0AAU7U599</accession>
<dbReference type="Gene3D" id="3.40.50.2300">
    <property type="match status" value="2"/>
</dbReference>
<proteinExistence type="inferred from homology"/>
<evidence type="ECO:0000256" key="1">
    <source>
        <dbReference type="ARBA" id="ARBA00004196"/>
    </source>
</evidence>
<gene>
    <name evidence="6" type="ORF">ABOD76_00255</name>
</gene>
<evidence type="ECO:0000256" key="2">
    <source>
        <dbReference type="ARBA" id="ARBA00007639"/>
    </source>
</evidence>
<dbReference type="AlphaFoldDB" id="A0AAU7U599"/>
<feature type="domain" description="Periplasmic binding protein" evidence="5">
    <location>
        <begin position="28"/>
        <end position="283"/>
    </location>
</feature>
<feature type="signal peptide" evidence="4">
    <location>
        <begin position="1"/>
        <end position="22"/>
    </location>
</feature>
<comment type="subcellular location">
    <subcellularLocation>
        <location evidence="1">Cell envelope</location>
    </subcellularLocation>
</comment>
<dbReference type="CDD" id="cd06311">
    <property type="entry name" value="PBP1_ABC_sugar_binding-like"/>
    <property type="match status" value="1"/>
</dbReference>